<evidence type="ECO:0000313" key="1">
    <source>
        <dbReference type="EMBL" id="SPD46759.1"/>
    </source>
</evidence>
<dbReference type="Proteomes" id="UP000255168">
    <property type="component" value="Chromosome I"/>
</dbReference>
<name>A0A375H929_9BURK</name>
<gene>
    <name evidence="1" type="ORF">CBM2607_11699</name>
</gene>
<proteinExistence type="predicted"/>
<dbReference type="EMBL" id="LT984806">
    <property type="protein sequence ID" value="SPD46759.1"/>
    <property type="molecule type" value="Genomic_DNA"/>
</dbReference>
<dbReference type="AlphaFoldDB" id="A0A375H929"/>
<sequence length="56" mass="5690">MALRLLLAEPPPGLLMSIVSRVLVRHQNSEGSVRLAAQAKLIQSTGLPAGGEGGGA</sequence>
<protein>
    <submittedName>
        <fullName evidence="1">Uncharacterized protein</fullName>
    </submittedName>
</protein>
<organism evidence="1 2">
    <name type="scientific">Cupriavidus neocaledonicus</name>
    <dbReference type="NCBI Taxonomy" id="1040979"/>
    <lineage>
        <taxon>Bacteria</taxon>
        <taxon>Pseudomonadati</taxon>
        <taxon>Pseudomonadota</taxon>
        <taxon>Betaproteobacteria</taxon>
        <taxon>Burkholderiales</taxon>
        <taxon>Burkholderiaceae</taxon>
        <taxon>Cupriavidus</taxon>
    </lineage>
</organism>
<accession>A0A375H929</accession>
<evidence type="ECO:0000313" key="2">
    <source>
        <dbReference type="Proteomes" id="UP000255168"/>
    </source>
</evidence>
<reference evidence="1 2" key="1">
    <citation type="submission" date="2018-01" db="EMBL/GenBank/DDBJ databases">
        <authorList>
            <person name="Clerissi C."/>
        </authorList>
    </citation>
    <scope>NUCLEOTIDE SEQUENCE [LARGE SCALE GENOMIC DNA]</scope>
    <source>
        <strain evidence="1">Cupriavidus taiwanensis STM 6160</strain>
    </source>
</reference>